<evidence type="ECO:0000256" key="13">
    <source>
        <dbReference type="ARBA" id="ARBA00023209"/>
    </source>
</evidence>
<comment type="cofactor">
    <cofactor evidence="18">
        <name>Mg(2+)</name>
        <dbReference type="ChEBI" id="CHEBI:18420"/>
    </cofactor>
    <text evidence="18">Mn(2+), Zn(2+), Cd(2+) and Co(2+) support activity to lesser extents.</text>
</comment>
<feature type="binding site" evidence="16">
    <location>
        <position position="75"/>
    </location>
    <ligand>
        <name>substrate</name>
    </ligand>
</feature>
<dbReference type="OrthoDB" id="9789934at2"/>
<keyword evidence="10 19" id="KW-1133">Transmembrane helix</keyword>
<evidence type="ECO:0000256" key="17">
    <source>
        <dbReference type="PIRSR" id="PIRSR600829-3"/>
    </source>
</evidence>
<evidence type="ECO:0000313" key="21">
    <source>
        <dbReference type="Proteomes" id="UP000198553"/>
    </source>
</evidence>
<keyword evidence="11" id="KW-0443">Lipid metabolism</keyword>
<dbReference type="Proteomes" id="UP000198553">
    <property type="component" value="Unassembled WGS sequence"/>
</dbReference>
<dbReference type="CDD" id="cd14265">
    <property type="entry name" value="UDPK_IM_like"/>
    <property type="match status" value="1"/>
</dbReference>
<sequence>MSMGSHDKSNRKKHRFIHSFYYAISGIVVAVKAERNIKIHLTLSGVVIIFGFSLSITLMEWLVVLIMVGGMLAAEMMNSAIERVVDLVTEDYHPLAKQAKDIAAGAVLFFAITSVLIGLLIFGPRLIDLFLH</sequence>
<evidence type="ECO:0000256" key="14">
    <source>
        <dbReference type="ARBA" id="ARBA00023264"/>
    </source>
</evidence>
<feature type="binding site" evidence="17">
    <location>
        <position position="22"/>
    </location>
    <ligand>
        <name>ATP</name>
        <dbReference type="ChEBI" id="CHEBI:30616"/>
    </ligand>
</feature>
<evidence type="ECO:0000256" key="12">
    <source>
        <dbReference type="ARBA" id="ARBA00023136"/>
    </source>
</evidence>
<keyword evidence="6 19" id="KW-0812">Transmembrane</keyword>
<keyword evidence="9 17" id="KW-0067">ATP-binding</keyword>
<dbReference type="AlphaFoldDB" id="A0A1H7X7S7"/>
<dbReference type="PANTHER" id="PTHR34299:SF1">
    <property type="entry name" value="DIACYLGLYCEROL KINASE"/>
    <property type="match status" value="1"/>
</dbReference>
<evidence type="ECO:0000256" key="19">
    <source>
        <dbReference type="SAM" id="Phobius"/>
    </source>
</evidence>
<feature type="binding site" evidence="17">
    <location>
        <begin position="100"/>
        <end position="101"/>
    </location>
    <ligand>
        <name>ATP</name>
        <dbReference type="ChEBI" id="CHEBI:30616"/>
    </ligand>
</feature>
<dbReference type="PANTHER" id="PTHR34299">
    <property type="entry name" value="DIACYLGLYCEROL KINASE"/>
    <property type="match status" value="1"/>
</dbReference>
<evidence type="ECO:0000256" key="18">
    <source>
        <dbReference type="PIRSR" id="PIRSR600829-4"/>
    </source>
</evidence>
<dbReference type="RefSeq" id="WP_090741052.1">
    <property type="nucleotide sequence ID" value="NZ_FOBW01000002.1"/>
</dbReference>
<evidence type="ECO:0000256" key="1">
    <source>
        <dbReference type="ARBA" id="ARBA00004651"/>
    </source>
</evidence>
<evidence type="ECO:0000256" key="2">
    <source>
        <dbReference type="ARBA" id="ARBA00005967"/>
    </source>
</evidence>
<evidence type="ECO:0000256" key="6">
    <source>
        <dbReference type="ARBA" id="ARBA00022692"/>
    </source>
</evidence>
<evidence type="ECO:0000256" key="3">
    <source>
        <dbReference type="ARBA" id="ARBA00022475"/>
    </source>
</evidence>
<keyword evidence="4" id="KW-0444">Lipid biosynthesis</keyword>
<keyword evidence="13" id="KW-0594">Phospholipid biosynthesis</keyword>
<evidence type="ECO:0000256" key="10">
    <source>
        <dbReference type="ARBA" id="ARBA00022989"/>
    </source>
</evidence>
<dbReference type="EMBL" id="FOBW01000002">
    <property type="protein sequence ID" value="SEM29705.1"/>
    <property type="molecule type" value="Genomic_DNA"/>
</dbReference>
<keyword evidence="18" id="KW-0479">Metal-binding</keyword>
<feature type="binding site" evidence="18">
    <location>
        <position position="82"/>
    </location>
    <ligand>
        <name>a divalent metal cation</name>
        <dbReference type="ChEBI" id="CHEBI:60240"/>
    </ligand>
</feature>
<keyword evidence="8 20" id="KW-0418">Kinase</keyword>
<dbReference type="STRING" id="930146.SAMN05192533_10283"/>
<accession>A0A1H7X7S7</accession>
<feature type="transmembrane region" description="Helical" evidence="19">
    <location>
        <begin position="16"/>
        <end position="33"/>
    </location>
</feature>
<keyword evidence="12 19" id="KW-0472">Membrane</keyword>
<keyword evidence="3" id="KW-1003">Cell membrane</keyword>
<dbReference type="GO" id="GO:0016301">
    <property type="term" value="F:kinase activity"/>
    <property type="evidence" value="ECO:0007669"/>
    <property type="project" value="UniProtKB-KW"/>
</dbReference>
<feature type="transmembrane region" description="Helical" evidence="19">
    <location>
        <begin position="102"/>
        <end position="122"/>
    </location>
</feature>
<dbReference type="InterPro" id="IPR000829">
    <property type="entry name" value="DAGK"/>
</dbReference>
<keyword evidence="21" id="KW-1185">Reference proteome</keyword>
<reference evidence="21" key="1">
    <citation type="submission" date="2016-10" db="EMBL/GenBank/DDBJ databases">
        <authorList>
            <person name="Varghese N."/>
            <person name="Submissions S."/>
        </authorList>
    </citation>
    <scope>NUCLEOTIDE SEQUENCE [LARGE SCALE GENOMIC DNA]</scope>
    <source>
        <strain evidence="21">B48,IBRC-M 10115,DSM 25386,CECT 8001</strain>
    </source>
</reference>
<comment type="similarity">
    <text evidence="2">Belongs to the bacterial diacylglycerol kinase family.</text>
</comment>
<feature type="transmembrane region" description="Helical" evidence="19">
    <location>
        <begin position="45"/>
        <end position="73"/>
    </location>
</feature>
<dbReference type="GO" id="GO:0005886">
    <property type="term" value="C:plasma membrane"/>
    <property type="evidence" value="ECO:0007669"/>
    <property type="project" value="UniProtKB-SubCell"/>
</dbReference>
<evidence type="ECO:0000256" key="5">
    <source>
        <dbReference type="ARBA" id="ARBA00022679"/>
    </source>
</evidence>
<dbReference type="GO" id="GO:0005524">
    <property type="term" value="F:ATP binding"/>
    <property type="evidence" value="ECO:0007669"/>
    <property type="project" value="UniProtKB-KW"/>
</dbReference>
<feature type="active site" description="Proton acceptor" evidence="15">
    <location>
        <position position="75"/>
    </location>
</feature>
<evidence type="ECO:0000256" key="11">
    <source>
        <dbReference type="ARBA" id="ARBA00023098"/>
    </source>
</evidence>
<name>A0A1H7X7S7_9BACI</name>
<dbReference type="InterPro" id="IPR033717">
    <property type="entry name" value="UDPK"/>
</dbReference>
<evidence type="ECO:0000256" key="16">
    <source>
        <dbReference type="PIRSR" id="PIRSR600829-2"/>
    </source>
</evidence>
<gene>
    <name evidence="20" type="ORF">SAMN05192533_10283</name>
</gene>
<dbReference type="InterPro" id="IPR036945">
    <property type="entry name" value="DAGK_sf"/>
</dbReference>
<feature type="binding site" evidence="17">
    <location>
        <position position="34"/>
    </location>
    <ligand>
        <name>ATP</name>
        <dbReference type="ChEBI" id="CHEBI:30616"/>
    </ligand>
</feature>
<dbReference type="PROSITE" id="PS01069">
    <property type="entry name" value="DAGK_PROKAR"/>
    <property type="match status" value="1"/>
</dbReference>
<dbReference type="GO" id="GO:0046872">
    <property type="term" value="F:metal ion binding"/>
    <property type="evidence" value="ECO:0007669"/>
    <property type="project" value="UniProtKB-KW"/>
</dbReference>
<dbReference type="GO" id="GO:0008654">
    <property type="term" value="P:phospholipid biosynthetic process"/>
    <property type="evidence" value="ECO:0007669"/>
    <property type="project" value="UniProtKB-KW"/>
</dbReference>
<evidence type="ECO:0000313" key="20">
    <source>
        <dbReference type="EMBL" id="SEM29705.1"/>
    </source>
</evidence>
<evidence type="ECO:0000256" key="4">
    <source>
        <dbReference type="ARBA" id="ARBA00022516"/>
    </source>
</evidence>
<feature type="binding site" evidence="18">
    <location>
        <position position="34"/>
    </location>
    <ligand>
        <name>a divalent metal cation</name>
        <dbReference type="ChEBI" id="CHEBI:60240"/>
    </ligand>
</feature>
<keyword evidence="14" id="KW-1208">Phospholipid metabolism</keyword>
<evidence type="ECO:0000256" key="9">
    <source>
        <dbReference type="ARBA" id="ARBA00022840"/>
    </source>
</evidence>
<keyword evidence="18" id="KW-0460">Magnesium</keyword>
<comment type="subcellular location">
    <subcellularLocation>
        <location evidence="1">Cell membrane</location>
        <topology evidence="1">Multi-pass membrane protein</topology>
    </subcellularLocation>
</comment>
<proteinExistence type="inferred from homology"/>
<evidence type="ECO:0000256" key="15">
    <source>
        <dbReference type="PIRSR" id="PIRSR600829-1"/>
    </source>
</evidence>
<protein>
    <submittedName>
        <fullName evidence="20">Undecaprenol kinase</fullName>
    </submittedName>
</protein>
<evidence type="ECO:0000256" key="8">
    <source>
        <dbReference type="ARBA" id="ARBA00022777"/>
    </source>
</evidence>
<evidence type="ECO:0000256" key="7">
    <source>
        <dbReference type="ARBA" id="ARBA00022741"/>
    </source>
</evidence>
<organism evidence="20 21">
    <name type="scientific">Mesobacillus persicus</name>
    <dbReference type="NCBI Taxonomy" id="930146"/>
    <lineage>
        <taxon>Bacteria</taxon>
        <taxon>Bacillati</taxon>
        <taxon>Bacillota</taxon>
        <taxon>Bacilli</taxon>
        <taxon>Bacillales</taxon>
        <taxon>Bacillaceae</taxon>
        <taxon>Mesobacillus</taxon>
    </lineage>
</organism>
<dbReference type="Pfam" id="PF01219">
    <property type="entry name" value="DAGK_prokar"/>
    <property type="match status" value="1"/>
</dbReference>
<dbReference type="Gene3D" id="1.10.287.3610">
    <property type="match status" value="1"/>
</dbReference>
<keyword evidence="7 17" id="KW-0547">Nucleotide-binding</keyword>
<feature type="binding site" evidence="17">
    <location>
        <position position="82"/>
    </location>
    <ligand>
        <name>ATP</name>
        <dbReference type="ChEBI" id="CHEBI:30616"/>
    </ligand>
</feature>
<keyword evidence="5" id="KW-0808">Transferase</keyword>